<reference evidence="2 3" key="1">
    <citation type="submission" date="2018-04" db="EMBL/GenBank/DDBJ databases">
        <authorList>
            <person name="Vogel A."/>
        </authorList>
    </citation>
    <scope>NUCLEOTIDE SEQUENCE [LARGE SCALE GENOMIC DNA]</scope>
</reference>
<protein>
    <submittedName>
        <fullName evidence="2">Uncharacterized protein</fullName>
    </submittedName>
</protein>
<dbReference type="EMBL" id="OOIL02001464">
    <property type="protein sequence ID" value="VFQ75981.1"/>
    <property type="molecule type" value="Genomic_DNA"/>
</dbReference>
<dbReference type="OrthoDB" id="10592593at2759"/>
<dbReference type="Proteomes" id="UP000595140">
    <property type="component" value="Unassembled WGS sequence"/>
</dbReference>
<dbReference type="AlphaFoldDB" id="A0A484LHY4"/>
<gene>
    <name evidence="2" type="ORF">CCAM_LOCUS17757</name>
</gene>
<evidence type="ECO:0000313" key="2">
    <source>
        <dbReference type="EMBL" id="VFQ75981.1"/>
    </source>
</evidence>
<keyword evidence="3" id="KW-1185">Reference proteome</keyword>
<organism evidence="2 3">
    <name type="scientific">Cuscuta campestris</name>
    <dbReference type="NCBI Taxonomy" id="132261"/>
    <lineage>
        <taxon>Eukaryota</taxon>
        <taxon>Viridiplantae</taxon>
        <taxon>Streptophyta</taxon>
        <taxon>Embryophyta</taxon>
        <taxon>Tracheophyta</taxon>
        <taxon>Spermatophyta</taxon>
        <taxon>Magnoliopsida</taxon>
        <taxon>eudicotyledons</taxon>
        <taxon>Gunneridae</taxon>
        <taxon>Pentapetalae</taxon>
        <taxon>asterids</taxon>
        <taxon>lamiids</taxon>
        <taxon>Solanales</taxon>
        <taxon>Convolvulaceae</taxon>
        <taxon>Cuscuteae</taxon>
        <taxon>Cuscuta</taxon>
        <taxon>Cuscuta subgen. Grammica</taxon>
        <taxon>Cuscuta sect. Cleistogrammica</taxon>
    </lineage>
</organism>
<proteinExistence type="predicted"/>
<name>A0A484LHY4_9ASTE</name>
<evidence type="ECO:0000256" key="1">
    <source>
        <dbReference type="SAM" id="MobiDB-lite"/>
    </source>
</evidence>
<sequence>MIRSCSKSDDWASPWEQKNRCTVEYLPNLKVMLATDQLFDMSTIVDPGYVISLIRKFHQIDDKDGLQGLDLSAVEVPRRGWQQEKRPGKSAIREEKKPILNFFKASTLISNKQRLKPNYLSKLCCNFSLSATQSMVFFCIPISTLCQVFTLDRTLLGNPTTLIAAKSSAATPSTSGGAAPSSSHIRQEENPLVISESLSTLNLIRPSPSILASSHTWVVQPITRFPLTRPESSNGGRSVA</sequence>
<evidence type="ECO:0000313" key="3">
    <source>
        <dbReference type="Proteomes" id="UP000595140"/>
    </source>
</evidence>
<accession>A0A484LHY4</accession>
<feature type="compositionally biased region" description="Low complexity" evidence="1">
    <location>
        <begin position="167"/>
        <end position="183"/>
    </location>
</feature>
<feature type="region of interest" description="Disordered" evidence="1">
    <location>
        <begin position="167"/>
        <end position="187"/>
    </location>
</feature>